<organism evidence="2 3">
    <name type="scientific">Cladophialophora immunda</name>
    <dbReference type="NCBI Taxonomy" id="569365"/>
    <lineage>
        <taxon>Eukaryota</taxon>
        <taxon>Fungi</taxon>
        <taxon>Dikarya</taxon>
        <taxon>Ascomycota</taxon>
        <taxon>Pezizomycotina</taxon>
        <taxon>Eurotiomycetes</taxon>
        <taxon>Chaetothyriomycetidae</taxon>
        <taxon>Chaetothyriales</taxon>
        <taxon>Herpotrichiellaceae</taxon>
        <taxon>Cladophialophora</taxon>
    </lineage>
</organism>
<reference evidence="2 3" key="1">
    <citation type="submission" date="2015-01" db="EMBL/GenBank/DDBJ databases">
        <title>The Genome Sequence of Cladophialophora immunda CBS83496.</title>
        <authorList>
            <consortium name="The Broad Institute Genomics Platform"/>
            <person name="Cuomo C."/>
            <person name="de Hoog S."/>
            <person name="Gorbushina A."/>
            <person name="Stielow B."/>
            <person name="Teixiera M."/>
            <person name="Abouelleil A."/>
            <person name="Chapman S.B."/>
            <person name="Priest M."/>
            <person name="Young S.K."/>
            <person name="Wortman J."/>
            <person name="Nusbaum C."/>
            <person name="Birren B."/>
        </authorList>
    </citation>
    <scope>NUCLEOTIDE SEQUENCE [LARGE SCALE GENOMIC DNA]</scope>
    <source>
        <strain evidence="2 3">CBS 83496</strain>
    </source>
</reference>
<evidence type="ECO:0000256" key="1">
    <source>
        <dbReference type="SAM" id="MobiDB-lite"/>
    </source>
</evidence>
<evidence type="ECO:0000313" key="2">
    <source>
        <dbReference type="EMBL" id="KIW28266.1"/>
    </source>
</evidence>
<dbReference type="RefSeq" id="XP_016248482.1">
    <property type="nucleotide sequence ID" value="XM_016395063.1"/>
</dbReference>
<gene>
    <name evidence="2" type="ORF">PV07_07945</name>
</gene>
<sequence length="378" mass="40621">MPEPEKTPAPTRRFLPPSSSSTAKATILSSSVRRNPFQSTRSTQPPPSATSSFAGTPRFQRPTPTLQDDIQTSFDDDPASAMLSKTGLIGGKGGIPDLDDDETHQTLSPLYSRGARAAEGVHEHHAESEASPLQHRLRKSAPATKRRKVSHYGASVVEPIAISSSPEDDSPDEASFQIDAGSRASQSDLDDDEGRPTGRPAAAANESSRITRFRPVAQGLSPPSPVSRTVFKTVPEDYPPGSVGSGPVLPDIFSPSRRKGKRDYIPGGSASLVRSWVLDIATRESHAESLSEEMLRIAAIEKDASGRFVIVSDEEGARWLLPEQHGRPGRSSSSNWSDLRPGSHVRIKGKATRWSLDLEPQGLGSLVVAAYWEPISPG</sequence>
<dbReference type="VEuPathDB" id="FungiDB:PV07_07945"/>
<dbReference type="OrthoDB" id="5389296at2759"/>
<keyword evidence="3" id="KW-1185">Reference proteome</keyword>
<feature type="compositionally biased region" description="Basic and acidic residues" evidence="1">
    <location>
        <begin position="119"/>
        <end position="128"/>
    </location>
</feature>
<dbReference type="GeneID" id="27347139"/>
<dbReference type="Proteomes" id="UP000054466">
    <property type="component" value="Unassembled WGS sequence"/>
</dbReference>
<feature type="region of interest" description="Disordered" evidence="1">
    <location>
        <begin position="322"/>
        <end position="342"/>
    </location>
</feature>
<proteinExistence type="predicted"/>
<feature type="compositionally biased region" description="Polar residues" evidence="1">
    <location>
        <begin position="62"/>
        <end position="73"/>
    </location>
</feature>
<protein>
    <submittedName>
        <fullName evidence="2">Uncharacterized protein</fullName>
    </submittedName>
</protein>
<feature type="compositionally biased region" description="Low complexity" evidence="1">
    <location>
        <begin position="239"/>
        <end position="248"/>
    </location>
</feature>
<feature type="compositionally biased region" description="Polar residues" evidence="1">
    <location>
        <begin position="17"/>
        <end position="54"/>
    </location>
</feature>
<dbReference type="HOGENOM" id="CLU_805504_0_0_1"/>
<name>A0A0D1ZJS9_9EURO</name>
<accession>A0A0D1ZJS9</accession>
<dbReference type="EMBL" id="KN847043">
    <property type="protein sequence ID" value="KIW28266.1"/>
    <property type="molecule type" value="Genomic_DNA"/>
</dbReference>
<feature type="region of interest" description="Disordered" evidence="1">
    <location>
        <begin position="1"/>
        <end position="265"/>
    </location>
</feature>
<evidence type="ECO:0000313" key="3">
    <source>
        <dbReference type="Proteomes" id="UP000054466"/>
    </source>
</evidence>
<dbReference type="STRING" id="569365.A0A0D1ZJS9"/>
<dbReference type="AlphaFoldDB" id="A0A0D1ZJS9"/>
<feature type="compositionally biased region" description="Basic residues" evidence="1">
    <location>
        <begin position="135"/>
        <end position="150"/>
    </location>
</feature>